<dbReference type="OrthoDB" id="245077at2"/>
<keyword evidence="1" id="KW-0472">Membrane</keyword>
<dbReference type="Proteomes" id="UP000316598">
    <property type="component" value="Unassembled WGS sequence"/>
</dbReference>
<dbReference type="InterPro" id="IPR016833">
    <property type="entry name" value="Put_Na-Bile_cotransptr"/>
</dbReference>
<feature type="transmembrane region" description="Helical" evidence="1">
    <location>
        <begin position="227"/>
        <end position="251"/>
    </location>
</feature>
<keyword evidence="1" id="KW-0812">Transmembrane</keyword>
<keyword evidence="1" id="KW-1133">Transmembrane helix</keyword>
<dbReference type="PANTHER" id="PTHR18640:SF5">
    <property type="entry name" value="SODIUM_BILE ACID COTRANSPORTER 7"/>
    <property type="match status" value="1"/>
</dbReference>
<feature type="transmembrane region" description="Helical" evidence="1">
    <location>
        <begin position="167"/>
        <end position="185"/>
    </location>
</feature>
<dbReference type="InterPro" id="IPR038770">
    <property type="entry name" value="Na+/solute_symporter_sf"/>
</dbReference>
<sequence>MWAKLRKHWFLITLAACFMGGYGLAGPVDQVANVPYLREFVVFAVMWAMGVTLRADSIRQSVGKPRAALVAITSSVLLVPLLTLPTMWLLPVDLFRGLFIASLVPCTLASASVWTRKAGGDDSIAMLTTVVTNLACVAVIPVGLSVLSSGMDASDSLPSPGSQIGKLGGLIVAPLVIAQVMRATGWASWADRHKVKLAWLGQVGVLVMVVFGSAQSAIAAGSRVSGISIGGFIAVVLLASVIHTLALVIALGSSRILGVSRGQQIACGISGSQKTLMVGLEIAIDCGFSVVPMLAYHVCQLLIDTVIADRWRAKTKT</sequence>
<feature type="transmembrane region" description="Helical" evidence="1">
    <location>
        <begin position="67"/>
        <end position="88"/>
    </location>
</feature>
<feature type="transmembrane region" description="Helical" evidence="1">
    <location>
        <begin position="197"/>
        <end position="221"/>
    </location>
</feature>
<dbReference type="Pfam" id="PF13593">
    <property type="entry name" value="SBF_like"/>
    <property type="match status" value="1"/>
</dbReference>
<protein>
    <submittedName>
        <fullName evidence="2">Sodium Bile acid symporter family protein</fullName>
    </submittedName>
</protein>
<evidence type="ECO:0000313" key="2">
    <source>
        <dbReference type="EMBL" id="TWT53258.1"/>
    </source>
</evidence>
<name>A0A5C5WRR1_9BACT</name>
<accession>A0A5C5WRR1</accession>
<evidence type="ECO:0000313" key="3">
    <source>
        <dbReference type="Proteomes" id="UP000316598"/>
    </source>
</evidence>
<feature type="transmembrane region" description="Helical" evidence="1">
    <location>
        <begin position="35"/>
        <end position="55"/>
    </location>
</feature>
<gene>
    <name evidence="2" type="ORF">Pla22_08860</name>
</gene>
<dbReference type="EMBL" id="SJPI01000001">
    <property type="protein sequence ID" value="TWT53258.1"/>
    <property type="molecule type" value="Genomic_DNA"/>
</dbReference>
<dbReference type="PANTHER" id="PTHR18640">
    <property type="entry name" value="SOLUTE CARRIER FAMILY 10 MEMBER 7"/>
    <property type="match status" value="1"/>
</dbReference>
<proteinExistence type="predicted"/>
<keyword evidence="3" id="KW-1185">Reference proteome</keyword>
<dbReference type="Gene3D" id="1.20.1530.20">
    <property type="match status" value="1"/>
</dbReference>
<organism evidence="2 3">
    <name type="scientific">Rubripirellula amarantea</name>
    <dbReference type="NCBI Taxonomy" id="2527999"/>
    <lineage>
        <taxon>Bacteria</taxon>
        <taxon>Pseudomonadati</taxon>
        <taxon>Planctomycetota</taxon>
        <taxon>Planctomycetia</taxon>
        <taxon>Pirellulales</taxon>
        <taxon>Pirellulaceae</taxon>
        <taxon>Rubripirellula</taxon>
    </lineage>
</organism>
<comment type="caution">
    <text evidence="2">The sequence shown here is derived from an EMBL/GenBank/DDBJ whole genome shotgun (WGS) entry which is preliminary data.</text>
</comment>
<dbReference type="AlphaFoldDB" id="A0A5C5WRR1"/>
<dbReference type="GO" id="GO:0005886">
    <property type="term" value="C:plasma membrane"/>
    <property type="evidence" value="ECO:0007669"/>
    <property type="project" value="TreeGrafter"/>
</dbReference>
<reference evidence="2 3" key="1">
    <citation type="submission" date="2019-02" db="EMBL/GenBank/DDBJ databases">
        <title>Deep-cultivation of Planctomycetes and their phenomic and genomic characterization uncovers novel biology.</title>
        <authorList>
            <person name="Wiegand S."/>
            <person name="Jogler M."/>
            <person name="Boedeker C."/>
            <person name="Pinto D."/>
            <person name="Vollmers J."/>
            <person name="Rivas-Marin E."/>
            <person name="Kohn T."/>
            <person name="Peeters S.H."/>
            <person name="Heuer A."/>
            <person name="Rast P."/>
            <person name="Oberbeckmann S."/>
            <person name="Bunk B."/>
            <person name="Jeske O."/>
            <person name="Meyerdierks A."/>
            <person name="Storesund J.E."/>
            <person name="Kallscheuer N."/>
            <person name="Luecker S."/>
            <person name="Lage O.M."/>
            <person name="Pohl T."/>
            <person name="Merkel B.J."/>
            <person name="Hornburger P."/>
            <person name="Mueller R.-W."/>
            <person name="Bruemmer F."/>
            <person name="Labrenz M."/>
            <person name="Spormann A.M."/>
            <person name="Op Den Camp H."/>
            <person name="Overmann J."/>
            <person name="Amann R."/>
            <person name="Jetten M.S.M."/>
            <person name="Mascher T."/>
            <person name="Medema M.H."/>
            <person name="Devos D.P."/>
            <person name="Kaster A.-K."/>
            <person name="Ovreas L."/>
            <person name="Rohde M."/>
            <person name="Galperin M.Y."/>
            <person name="Jogler C."/>
        </authorList>
    </citation>
    <scope>NUCLEOTIDE SEQUENCE [LARGE SCALE GENOMIC DNA]</scope>
    <source>
        <strain evidence="2 3">Pla22</strain>
    </source>
</reference>
<feature type="transmembrane region" description="Helical" evidence="1">
    <location>
        <begin position="94"/>
        <end position="114"/>
    </location>
</feature>
<dbReference type="RefSeq" id="WP_146513507.1">
    <property type="nucleotide sequence ID" value="NZ_SJPI01000001.1"/>
</dbReference>
<evidence type="ECO:0000256" key="1">
    <source>
        <dbReference type="SAM" id="Phobius"/>
    </source>
</evidence>
<feature type="transmembrane region" description="Helical" evidence="1">
    <location>
        <begin position="126"/>
        <end position="147"/>
    </location>
</feature>